<proteinExistence type="predicted"/>
<dbReference type="STRING" id="90262.A0A1X2IR01"/>
<comment type="caution">
    <text evidence="9">The sequence shown here is derived from an EMBL/GenBank/DDBJ whole genome shotgun (WGS) entry which is preliminary data.</text>
</comment>
<gene>
    <name evidence="9" type="ORF">BCR42DRAFT_435093</name>
</gene>
<dbReference type="EMBL" id="MCGE01000006">
    <property type="protein sequence ID" value="ORZ20709.1"/>
    <property type="molecule type" value="Genomic_DNA"/>
</dbReference>
<dbReference type="UniPathway" id="UPA00196"/>
<reference evidence="9 10" key="1">
    <citation type="submission" date="2016-07" db="EMBL/GenBank/DDBJ databases">
        <title>Pervasive Adenine N6-methylation of Active Genes in Fungi.</title>
        <authorList>
            <consortium name="DOE Joint Genome Institute"/>
            <person name="Mondo S.J."/>
            <person name="Dannebaum R.O."/>
            <person name="Kuo R.C."/>
            <person name="Labutti K."/>
            <person name="Haridas S."/>
            <person name="Kuo A."/>
            <person name="Salamov A."/>
            <person name="Ahrendt S.R."/>
            <person name="Lipzen A."/>
            <person name="Sullivan W."/>
            <person name="Andreopoulos W.B."/>
            <person name="Clum A."/>
            <person name="Lindquist E."/>
            <person name="Daum C."/>
            <person name="Ramamoorthy G.K."/>
            <person name="Gryganskyi A."/>
            <person name="Culley D."/>
            <person name="Magnuson J.K."/>
            <person name="James T.Y."/>
            <person name="O'Malley M.A."/>
            <person name="Stajich J.E."/>
            <person name="Spatafora J.W."/>
            <person name="Visel A."/>
            <person name="Grigoriev I.V."/>
        </authorList>
    </citation>
    <scope>NUCLEOTIDE SEQUENCE [LARGE SCALE GENOMIC DNA]</scope>
    <source>
        <strain evidence="9 10">NRRL 1336</strain>
    </source>
</reference>
<dbReference type="AlphaFoldDB" id="A0A1X2IR01"/>
<evidence type="ECO:0000256" key="7">
    <source>
        <dbReference type="ARBA" id="ARBA00023136"/>
    </source>
</evidence>
<keyword evidence="5" id="KW-0256">Endoplasmic reticulum</keyword>
<sequence length="125" mass="13921">MVIVLFGASLFQKFYNTLLFASFLAIITVMPAFQSLAPTSSSIWMKTYLQHSPTTTTEIYAYTQTTCALLGSWMGAIVLPLDWERDWQEWPISCVVSAFLGHLVGVGTGFVWSSIKQLSGKKKSE</sequence>
<keyword evidence="7 8" id="KW-0472">Membrane</keyword>
<dbReference type="GO" id="GO:0006506">
    <property type="term" value="P:GPI anchor biosynthetic process"/>
    <property type="evidence" value="ECO:0007669"/>
    <property type="project" value="UniProtKB-UniPathway"/>
</dbReference>
<feature type="transmembrane region" description="Helical" evidence="8">
    <location>
        <begin position="90"/>
        <end position="115"/>
    </location>
</feature>
<organism evidence="9 10">
    <name type="scientific">Absidia repens</name>
    <dbReference type="NCBI Taxonomy" id="90262"/>
    <lineage>
        <taxon>Eukaryota</taxon>
        <taxon>Fungi</taxon>
        <taxon>Fungi incertae sedis</taxon>
        <taxon>Mucoromycota</taxon>
        <taxon>Mucoromycotina</taxon>
        <taxon>Mucoromycetes</taxon>
        <taxon>Mucorales</taxon>
        <taxon>Cunninghamellaceae</taxon>
        <taxon>Absidia</taxon>
    </lineage>
</organism>
<evidence type="ECO:0000256" key="2">
    <source>
        <dbReference type="ARBA" id="ARBA00004687"/>
    </source>
</evidence>
<evidence type="ECO:0000256" key="6">
    <source>
        <dbReference type="ARBA" id="ARBA00022989"/>
    </source>
</evidence>
<evidence type="ECO:0000256" key="4">
    <source>
        <dbReference type="ARBA" id="ARBA00022692"/>
    </source>
</evidence>
<evidence type="ECO:0000256" key="1">
    <source>
        <dbReference type="ARBA" id="ARBA00004477"/>
    </source>
</evidence>
<accession>A0A1X2IR01</accession>
<keyword evidence="10" id="KW-1185">Reference proteome</keyword>
<comment type="pathway">
    <text evidence="2">Glycolipid biosynthesis; glycosylphosphatidylinositol-anchor biosynthesis.</text>
</comment>
<evidence type="ECO:0000256" key="8">
    <source>
        <dbReference type="SAM" id="Phobius"/>
    </source>
</evidence>
<dbReference type="OrthoDB" id="17366at2759"/>
<feature type="transmembrane region" description="Helical" evidence="8">
    <location>
        <begin position="14"/>
        <end position="38"/>
    </location>
</feature>
<name>A0A1X2IR01_9FUNG</name>
<dbReference type="GO" id="GO:0005789">
    <property type="term" value="C:endoplasmic reticulum membrane"/>
    <property type="evidence" value="ECO:0007669"/>
    <property type="project" value="UniProtKB-SubCell"/>
</dbReference>
<keyword evidence="4 8" id="KW-0812">Transmembrane</keyword>
<comment type="subcellular location">
    <subcellularLocation>
        <location evidence="1">Endoplasmic reticulum membrane</location>
        <topology evidence="1">Multi-pass membrane protein</topology>
    </subcellularLocation>
</comment>
<evidence type="ECO:0000256" key="3">
    <source>
        <dbReference type="ARBA" id="ARBA00022502"/>
    </source>
</evidence>
<feature type="transmembrane region" description="Helical" evidence="8">
    <location>
        <begin position="59"/>
        <end position="78"/>
    </location>
</feature>
<keyword evidence="3" id="KW-0337">GPI-anchor biosynthesis</keyword>
<protein>
    <submittedName>
        <fullName evidence="9">GPI biosynthesis protein Pig-F</fullName>
    </submittedName>
</protein>
<dbReference type="Proteomes" id="UP000193560">
    <property type="component" value="Unassembled WGS sequence"/>
</dbReference>
<evidence type="ECO:0000256" key="5">
    <source>
        <dbReference type="ARBA" id="ARBA00022824"/>
    </source>
</evidence>
<keyword evidence="6 8" id="KW-1133">Transmembrane helix</keyword>
<dbReference type="Pfam" id="PF06699">
    <property type="entry name" value="PIG-F"/>
    <property type="match status" value="1"/>
</dbReference>
<dbReference type="InterPro" id="IPR009580">
    <property type="entry name" value="GPI_biosynthesis_protein_Pig-F"/>
</dbReference>
<evidence type="ECO:0000313" key="9">
    <source>
        <dbReference type="EMBL" id="ORZ20709.1"/>
    </source>
</evidence>
<evidence type="ECO:0000313" key="10">
    <source>
        <dbReference type="Proteomes" id="UP000193560"/>
    </source>
</evidence>